<dbReference type="Proteomes" id="UP000000768">
    <property type="component" value="Chromosome 10"/>
</dbReference>
<reference evidence="2" key="2">
    <citation type="journal article" date="2018" name="Plant J.">
        <title>The Sorghum bicolor reference genome: improved assembly, gene annotations, a transcriptome atlas, and signatures of genome organization.</title>
        <authorList>
            <person name="McCormick R.F."/>
            <person name="Truong S.K."/>
            <person name="Sreedasyam A."/>
            <person name="Jenkins J."/>
            <person name="Shu S."/>
            <person name="Sims D."/>
            <person name="Kennedy M."/>
            <person name="Amirebrahimi M."/>
            <person name="Weers B.D."/>
            <person name="McKinley B."/>
            <person name="Mattison A."/>
            <person name="Morishige D.T."/>
            <person name="Grimwood J."/>
            <person name="Schmutz J."/>
            <person name="Mullet J.E."/>
        </authorList>
    </citation>
    <scope>NUCLEOTIDE SEQUENCE [LARGE SCALE GENOMIC DNA]</scope>
    <source>
        <strain evidence="2">cv. BTx623</strain>
    </source>
</reference>
<dbReference type="Gramene" id="KXG20279">
    <property type="protein sequence ID" value="KXG20279"/>
    <property type="gene ID" value="SORBI_3010G180000"/>
</dbReference>
<proteinExistence type="predicted"/>
<sequence length="48" mass="4954">MGCSSLIPFPSQAVWCPKIRPASLSDIAVKQIPSAAVGVCGSPLLSRN</sequence>
<accession>A0A194YJX7</accession>
<keyword evidence="2" id="KW-1185">Reference proteome</keyword>
<evidence type="ECO:0000313" key="2">
    <source>
        <dbReference type="Proteomes" id="UP000000768"/>
    </source>
</evidence>
<organism evidence="1 2">
    <name type="scientific">Sorghum bicolor</name>
    <name type="common">Sorghum</name>
    <name type="synonym">Sorghum vulgare</name>
    <dbReference type="NCBI Taxonomy" id="4558"/>
    <lineage>
        <taxon>Eukaryota</taxon>
        <taxon>Viridiplantae</taxon>
        <taxon>Streptophyta</taxon>
        <taxon>Embryophyta</taxon>
        <taxon>Tracheophyta</taxon>
        <taxon>Spermatophyta</taxon>
        <taxon>Magnoliopsida</taxon>
        <taxon>Liliopsida</taxon>
        <taxon>Poales</taxon>
        <taxon>Poaceae</taxon>
        <taxon>PACMAD clade</taxon>
        <taxon>Panicoideae</taxon>
        <taxon>Andropogonodae</taxon>
        <taxon>Andropogoneae</taxon>
        <taxon>Sorghinae</taxon>
        <taxon>Sorghum</taxon>
    </lineage>
</organism>
<protein>
    <submittedName>
        <fullName evidence="1">Uncharacterized protein</fullName>
    </submittedName>
</protein>
<dbReference type="EMBL" id="CM000769">
    <property type="protein sequence ID" value="KXG20279.1"/>
    <property type="molecule type" value="Genomic_DNA"/>
</dbReference>
<evidence type="ECO:0000313" key="1">
    <source>
        <dbReference type="EMBL" id="KXG20279.1"/>
    </source>
</evidence>
<gene>
    <name evidence="1" type="ORF">SORBI_3010G180000</name>
</gene>
<reference evidence="1 2" key="1">
    <citation type="journal article" date="2009" name="Nature">
        <title>The Sorghum bicolor genome and the diversification of grasses.</title>
        <authorList>
            <person name="Paterson A.H."/>
            <person name="Bowers J.E."/>
            <person name="Bruggmann R."/>
            <person name="Dubchak I."/>
            <person name="Grimwood J."/>
            <person name="Gundlach H."/>
            <person name="Haberer G."/>
            <person name="Hellsten U."/>
            <person name="Mitros T."/>
            <person name="Poliakov A."/>
            <person name="Schmutz J."/>
            <person name="Spannagl M."/>
            <person name="Tang H."/>
            <person name="Wang X."/>
            <person name="Wicker T."/>
            <person name="Bharti A.K."/>
            <person name="Chapman J."/>
            <person name="Feltus F.A."/>
            <person name="Gowik U."/>
            <person name="Grigoriev I.V."/>
            <person name="Lyons E."/>
            <person name="Maher C.A."/>
            <person name="Martis M."/>
            <person name="Narechania A."/>
            <person name="Otillar R.P."/>
            <person name="Penning B.W."/>
            <person name="Salamov A.A."/>
            <person name="Wang Y."/>
            <person name="Zhang L."/>
            <person name="Carpita N.C."/>
            <person name="Freeling M."/>
            <person name="Gingle A.R."/>
            <person name="Hash C.T."/>
            <person name="Keller B."/>
            <person name="Klein P."/>
            <person name="Kresovich S."/>
            <person name="McCann M.C."/>
            <person name="Ming R."/>
            <person name="Peterson D.G."/>
            <person name="Mehboob-ur-Rahman"/>
            <person name="Ware D."/>
            <person name="Westhoff P."/>
            <person name="Mayer K.F."/>
            <person name="Messing J."/>
            <person name="Rokhsar D.S."/>
        </authorList>
    </citation>
    <scope>NUCLEOTIDE SEQUENCE [LARGE SCALE GENOMIC DNA]</scope>
    <source>
        <strain evidence="2">cv. BTx623</strain>
    </source>
</reference>
<dbReference type="InParanoid" id="A0A194YJX7"/>
<name>A0A194YJX7_SORBI</name>
<dbReference type="AlphaFoldDB" id="A0A194YJX7"/>